<organism evidence="2">
    <name type="scientific">marine metagenome</name>
    <dbReference type="NCBI Taxonomy" id="408172"/>
    <lineage>
        <taxon>unclassified sequences</taxon>
        <taxon>metagenomes</taxon>
        <taxon>ecological metagenomes</taxon>
    </lineage>
</organism>
<dbReference type="InterPro" id="IPR019933">
    <property type="entry name" value="DivIVA_domain"/>
</dbReference>
<gene>
    <name evidence="2" type="ORF">METZ01_LOCUS12046</name>
</gene>
<evidence type="ECO:0000256" key="1">
    <source>
        <dbReference type="SAM" id="MobiDB-lite"/>
    </source>
</evidence>
<sequence>MVQHAQGASEIDPDSVTKAEFSHVFRGYSIDEVRQFLRHVGEELHRLRSELSAARSVQEAMSTNNTSSFATVTEPHSDTSTEVRPGTVIDLQSHRLTLERDDLGSEKDPELPLGDQIDARRTAERHHAFAENFDSDDVVPFQPPRLPRRRAVIDELFARLGEPQPDDVEWAREVLIRTGEIPVIPQSPYSSLHGEAETIDDHHDRLRSTVSELVRPAVIQLKQNMAARLEMLLPELKRASTNKFEMPQLVPSAMDNELVEGLAPFIAAAAKYGAGGTKVNIEGLPEQMARSSGDWLRERLAAHLDDEVAIEVRLRAVYREWKKTAVDLMTTDVIAAAFALGLYATIPPDVRVRWQTPAEGCCGTSCHDNALAGTRRKGEEFPSGHQLPPLAPGCRSLVVPDGQ</sequence>
<name>A0A381NX60_9ZZZZ</name>
<accession>A0A381NX60</accession>
<reference evidence="2" key="1">
    <citation type="submission" date="2018-05" db="EMBL/GenBank/DDBJ databases">
        <authorList>
            <person name="Lanie J.A."/>
            <person name="Ng W.-L."/>
            <person name="Kazmierczak K.M."/>
            <person name="Andrzejewski T.M."/>
            <person name="Davidsen T.M."/>
            <person name="Wayne K.J."/>
            <person name="Tettelin H."/>
            <person name="Glass J.I."/>
            <person name="Rusch D."/>
            <person name="Podicherti R."/>
            <person name="Tsui H.-C.T."/>
            <person name="Winkler M.E."/>
        </authorList>
    </citation>
    <scope>NUCLEOTIDE SEQUENCE</scope>
</reference>
<dbReference type="EMBL" id="UINC01000666">
    <property type="protein sequence ID" value="SUZ59192.1"/>
    <property type="molecule type" value="Genomic_DNA"/>
</dbReference>
<feature type="region of interest" description="Disordered" evidence="1">
    <location>
        <begin position="60"/>
        <end position="83"/>
    </location>
</feature>
<protein>
    <recommendedName>
        <fullName evidence="3">Antigen 84</fullName>
    </recommendedName>
</protein>
<evidence type="ECO:0000313" key="2">
    <source>
        <dbReference type="EMBL" id="SUZ59192.1"/>
    </source>
</evidence>
<dbReference type="AlphaFoldDB" id="A0A381NX60"/>
<dbReference type="Gene3D" id="6.10.250.660">
    <property type="match status" value="1"/>
</dbReference>
<evidence type="ECO:0008006" key="3">
    <source>
        <dbReference type="Google" id="ProtNLM"/>
    </source>
</evidence>
<dbReference type="NCBIfam" id="TIGR03544">
    <property type="entry name" value="DivI1A_domain"/>
    <property type="match status" value="1"/>
</dbReference>
<proteinExistence type="predicted"/>
<feature type="compositionally biased region" description="Polar residues" evidence="1">
    <location>
        <begin position="60"/>
        <end position="71"/>
    </location>
</feature>